<dbReference type="STRING" id="316058.RPB_0182"/>
<dbReference type="Proteomes" id="UP000008809">
    <property type="component" value="Chromosome"/>
</dbReference>
<keyword evidence="1 2" id="KW-0597">Phosphoprotein</keyword>
<dbReference type="AlphaFoldDB" id="Q2J3R6"/>
<dbReference type="OrthoDB" id="9782655at2"/>
<organism evidence="4 5">
    <name type="scientific">Rhodopseudomonas palustris (strain HaA2)</name>
    <dbReference type="NCBI Taxonomy" id="316058"/>
    <lineage>
        <taxon>Bacteria</taxon>
        <taxon>Pseudomonadati</taxon>
        <taxon>Pseudomonadota</taxon>
        <taxon>Alphaproteobacteria</taxon>
        <taxon>Hyphomicrobiales</taxon>
        <taxon>Nitrobacteraceae</taxon>
        <taxon>Rhodopseudomonas</taxon>
    </lineage>
</organism>
<dbReference type="GO" id="GO:0000160">
    <property type="term" value="P:phosphorelay signal transduction system"/>
    <property type="evidence" value="ECO:0007669"/>
    <property type="project" value="InterPro"/>
</dbReference>
<feature type="modified residue" description="4-aspartylphosphate" evidence="2">
    <location>
        <position position="55"/>
    </location>
</feature>
<dbReference type="SMART" id="SM00448">
    <property type="entry name" value="REC"/>
    <property type="match status" value="1"/>
</dbReference>
<accession>Q2J3R6</accession>
<evidence type="ECO:0000256" key="1">
    <source>
        <dbReference type="ARBA" id="ARBA00022553"/>
    </source>
</evidence>
<sequence length="129" mass="13687">MTIGKIVAVIDDDENVRIAIEGLVRSLGHRARGFASAQQFLESDVDASAGCLITDVQMPGLNGLDLYAKLVADCRAPPVVFITAFPDERIEARARALGALGFLSKPFDAQTLVHCIQQALSAGAGPSHR</sequence>
<evidence type="ECO:0000256" key="2">
    <source>
        <dbReference type="PROSITE-ProRule" id="PRU00169"/>
    </source>
</evidence>
<dbReference type="PANTHER" id="PTHR44591:SF25">
    <property type="entry name" value="CHEMOTAXIS TWO-COMPONENT RESPONSE REGULATOR"/>
    <property type="match status" value="1"/>
</dbReference>
<keyword evidence="5" id="KW-1185">Reference proteome</keyword>
<dbReference type="EMBL" id="CP000250">
    <property type="protein sequence ID" value="ABD04894.1"/>
    <property type="molecule type" value="Genomic_DNA"/>
</dbReference>
<proteinExistence type="predicted"/>
<evidence type="ECO:0000259" key="3">
    <source>
        <dbReference type="PROSITE" id="PS50110"/>
    </source>
</evidence>
<dbReference type="HOGENOM" id="CLU_000445_69_8_5"/>
<gene>
    <name evidence="4" type="ordered locus">RPB_0182</name>
</gene>
<dbReference type="InterPro" id="IPR001789">
    <property type="entry name" value="Sig_transdc_resp-reg_receiver"/>
</dbReference>
<dbReference type="PROSITE" id="PS50110">
    <property type="entry name" value="RESPONSE_REGULATORY"/>
    <property type="match status" value="1"/>
</dbReference>
<feature type="domain" description="Response regulatory" evidence="3">
    <location>
        <begin position="6"/>
        <end position="120"/>
    </location>
</feature>
<evidence type="ECO:0000313" key="5">
    <source>
        <dbReference type="Proteomes" id="UP000008809"/>
    </source>
</evidence>
<dbReference type="Pfam" id="PF00072">
    <property type="entry name" value="Response_reg"/>
    <property type="match status" value="1"/>
</dbReference>
<dbReference type="KEGG" id="rpb:RPB_0182"/>
<dbReference type="RefSeq" id="WP_011439084.1">
    <property type="nucleotide sequence ID" value="NC_007778.1"/>
</dbReference>
<evidence type="ECO:0000313" key="4">
    <source>
        <dbReference type="EMBL" id="ABD04894.1"/>
    </source>
</evidence>
<dbReference type="eggNOG" id="COG4566">
    <property type="taxonomic scope" value="Bacteria"/>
</dbReference>
<dbReference type="PANTHER" id="PTHR44591">
    <property type="entry name" value="STRESS RESPONSE REGULATOR PROTEIN 1"/>
    <property type="match status" value="1"/>
</dbReference>
<reference evidence="4 5" key="1">
    <citation type="submission" date="2006-01" db="EMBL/GenBank/DDBJ databases">
        <title>Complete sequence of Rhodopseudomonas palustris HaA2.</title>
        <authorList>
            <consortium name="US DOE Joint Genome Institute"/>
            <person name="Copeland A."/>
            <person name="Lucas S."/>
            <person name="Lapidus A."/>
            <person name="Barry K."/>
            <person name="Detter J.C."/>
            <person name="Glavina T."/>
            <person name="Hammon N."/>
            <person name="Israni S."/>
            <person name="Pitluck S."/>
            <person name="Chain P."/>
            <person name="Malfatti S."/>
            <person name="Shin M."/>
            <person name="Vergez L."/>
            <person name="Schmutz J."/>
            <person name="Larimer F."/>
            <person name="Land M."/>
            <person name="Hauser L."/>
            <person name="Pelletier D.A."/>
            <person name="Kyrpides N."/>
            <person name="Anderson I."/>
            <person name="Oda Y."/>
            <person name="Harwood C.S."/>
            <person name="Richardson P."/>
        </authorList>
    </citation>
    <scope>NUCLEOTIDE SEQUENCE [LARGE SCALE GENOMIC DNA]</scope>
    <source>
        <strain evidence="4 5">HaA2</strain>
    </source>
</reference>
<dbReference type="Gene3D" id="3.40.50.2300">
    <property type="match status" value="1"/>
</dbReference>
<dbReference type="SUPFAM" id="SSF52172">
    <property type="entry name" value="CheY-like"/>
    <property type="match status" value="1"/>
</dbReference>
<protein>
    <submittedName>
        <fullName evidence="4">Response regulator receiver domain protein</fullName>
    </submittedName>
</protein>
<name>Q2J3R6_RHOP2</name>
<dbReference type="InterPro" id="IPR050595">
    <property type="entry name" value="Bact_response_regulator"/>
</dbReference>
<dbReference type="InterPro" id="IPR011006">
    <property type="entry name" value="CheY-like_superfamily"/>
</dbReference>